<dbReference type="PANTHER" id="PTHR40278:SF1">
    <property type="entry name" value="DNA UTILIZATION PROTEIN HOFN"/>
    <property type="match status" value="1"/>
</dbReference>
<dbReference type="EMBL" id="CP051206">
    <property type="protein sequence ID" value="QJB44597.1"/>
    <property type="molecule type" value="Genomic_DNA"/>
</dbReference>
<accession>A0A6H2BZC1</accession>
<keyword evidence="1" id="KW-0812">Transmembrane</keyword>
<dbReference type="Proteomes" id="UP000502433">
    <property type="component" value="Chromosome"/>
</dbReference>
<sequence>MYSLDINFLKDRPEYQSKSATKVQRPSIQLGNLIPVYIGVGVGLVLPGLVFIGLSILEGKTTEVTGEVAKLEEEGKSLDGTIANLNKIKAETVGINSQTKALVTVFDQIRPWSAMLQDLRDRIPSKVQIETIKQIAAPLPSKEVVAATPSKTNTNTNTAGFLEISGFAISYALVNDFALSLGQSKFLNPEETKIITAELVDAPPVTGFLPPKGGKSNEKIKPIQVVKYTIKTGLSNVPASDLIQELEKKGTVGLVDRLRNIKKVGVIAQ</sequence>
<dbReference type="PANTHER" id="PTHR40278">
    <property type="entry name" value="DNA UTILIZATION PROTEIN HOFN"/>
    <property type="match status" value="1"/>
</dbReference>
<feature type="transmembrane region" description="Helical" evidence="1">
    <location>
        <begin position="34"/>
        <end position="57"/>
    </location>
</feature>
<evidence type="ECO:0000313" key="2">
    <source>
        <dbReference type="EMBL" id="QJB44597.1"/>
    </source>
</evidence>
<dbReference type="KEGG" id="dfs:HGD76_10840"/>
<proteinExistence type="predicted"/>
<gene>
    <name evidence="2" type="ORF">HGD76_10840</name>
</gene>
<dbReference type="RefSeq" id="WP_168695782.1">
    <property type="nucleotide sequence ID" value="NZ_CP051206.1"/>
</dbReference>
<evidence type="ECO:0000313" key="3">
    <source>
        <dbReference type="Proteomes" id="UP000502433"/>
    </source>
</evidence>
<name>A0A6H2BZC1_DOLFA</name>
<keyword evidence="1" id="KW-0472">Membrane</keyword>
<dbReference type="InterPro" id="IPR007813">
    <property type="entry name" value="PilN"/>
</dbReference>
<dbReference type="InterPro" id="IPR052534">
    <property type="entry name" value="Extracell_DNA_Util/SecSys_Comp"/>
</dbReference>
<keyword evidence="1" id="KW-1133">Transmembrane helix</keyword>
<reference evidence="2 3" key="2">
    <citation type="submission" date="2020-04" db="EMBL/GenBank/DDBJ databases">
        <authorList>
            <person name="Fomenkov A."/>
            <person name="Anton B.P."/>
            <person name="Roberts R.J."/>
        </authorList>
    </citation>
    <scope>NUCLEOTIDE SEQUENCE [LARGE SCALE GENOMIC DNA]</scope>
    <source>
        <strain evidence="2 3">CCAP 1403/13f</strain>
    </source>
</reference>
<protein>
    <submittedName>
        <fullName evidence="2">Fimbrial protein</fullName>
    </submittedName>
</protein>
<organism evidence="2 3">
    <name type="scientific">Dolichospermum flos-aquae CCAP 1403/13F</name>
    <dbReference type="NCBI Taxonomy" id="315271"/>
    <lineage>
        <taxon>Bacteria</taxon>
        <taxon>Bacillati</taxon>
        <taxon>Cyanobacteriota</taxon>
        <taxon>Cyanophyceae</taxon>
        <taxon>Nostocales</taxon>
        <taxon>Aphanizomenonaceae</taxon>
        <taxon>Dolichospermum</taxon>
    </lineage>
</organism>
<dbReference type="Pfam" id="PF05137">
    <property type="entry name" value="PilN"/>
    <property type="match status" value="1"/>
</dbReference>
<evidence type="ECO:0000256" key="1">
    <source>
        <dbReference type="SAM" id="Phobius"/>
    </source>
</evidence>
<reference evidence="2 3" key="1">
    <citation type="submission" date="2020-04" db="EMBL/GenBank/DDBJ databases">
        <title>Genome-Wide Identification of 5-Methylcytosine Sites in Bacterial Genomes By High-Throughput Sequencing of MspJI Restriction Fragments.</title>
        <authorList>
            <person name="Wu V."/>
        </authorList>
    </citation>
    <scope>NUCLEOTIDE SEQUENCE [LARGE SCALE GENOMIC DNA]</scope>
    <source>
        <strain evidence="2 3">CCAP 1403/13f</strain>
    </source>
</reference>
<dbReference type="AlphaFoldDB" id="A0A6H2BZC1"/>